<reference evidence="6 7" key="1">
    <citation type="submission" date="2018-08" db="EMBL/GenBank/DDBJ databases">
        <title>Recombination of ecologically and evolutionarily significant loci maintains genetic cohesion in the Pseudomonas syringae species complex.</title>
        <authorList>
            <person name="Dillon M."/>
            <person name="Thakur S."/>
            <person name="Almeida R.N.D."/>
            <person name="Weir B.S."/>
            <person name="Guttman D.S."/>
        </authorList>
    </citation>
    <scope>NUCLEOTIDE SEQUENCE [LARGE SCALE GENOMIC DNA]</scope>
    <source>
        <strain evidence="6 7">ICMP 11296</strain>
    </source>
</reference>
<evidence type="ECO:0000256" key="2">
    <source>
        <dbReference type="ARBA" id="ARBA00022448"/>
    </source>
</evidence>
<feature type="domain" description="ABC transporter" evidence="5">
    <location>
        <begin position="11"/>
        <end position="46"/>
    </location>
</feature>
<evidence type="ECO:0000313" key="7">
    <source>
        <dbReference type="Proteomes" id="UP000271866"/>
    </source>
</evidence>
<evidence type="ECO:0000256" key="1">
    <source>
        <dbReference type="ARBA" id="ARBA00005417"/>
    </source>
</evidence>
<dbReference type="PANTHER" id="PTHR43776">
    <property type="entry name" value="TRANSPORT ATP-BINDING PROTEIN"/>
    <property type="match status" value="1"/>
</dbReference>
<dbReference type="PANTHER" id="PTHR43776:SF7">
    <property type="entry name" value="D,D-DIPEPTIDE TRANSPORT ATP-BINDING PROTEIN DDPF-RELATED"/>
    <property type="match status" value="1"/>
</dbReference>
<evidence type="ECO:0000256" key="4">
    <source>
        <dbReference type="ARBA" id="ARBA00022840"/>
    </source>
</evidence>
<dbReference type="Gene3D" id="3.40.50.300">
    <property type="entry name" value="P-loop containing nucleotide triphosphate hydrolases"/>
    <property type="match status" value="1"/>
</dbReference>
<evidence type="ECO:0000259" key="5">
    <source>
        <dbReference type="Pfam" id="PF00005"/>
    </source>
</evidence>
<dbReference type="InterPro" id="IPR050319">
    <property type="entry name" value="ABC_transp_ATP-bind"/>
</dbReference>
<dbReference type="Proteomes" id="UP000271866">
    <property type="component" value="Unassembled WGS sequence"/>
</dbReference>
<proteinExistence type="inferred from homology"/>
<comment type="similarity">
    <text evidence="1">Belongs to the ABC transporter superfamily.</text>
</comment>
<evidence type="ECO:0000256" key="3">
    <source>
        <dbReference type="ARBA" id="ARBA00022741"/>
    </source>
</evidence>
<organism evidence="6 7">
    <name type="scientific">Pseudomonas viridiflava</name>
    <name type="common">Phytomonas viridiflava</name>
    <dbReference type="NCBI Taxonomy" id="33069"/>
    <lineage>
        <taxon>Bacteria</taxon>
        <taxon>Pseudomonadati</taxon>
        <taxon>Pseudomonadota</taxon>
        <taxon>Gammaproteobacteria</taxon>
        <taxon>Pseudomonadales</taxon>
        <taxon>Pseudomonadaceae</taxon>
        <taxon>Pseudomonas</taxon>
    </lineage>
</organism>
<dbReference type="InterPro" id="IPR003439">
    <property type="entry name" value="ABC_transporter-like_ATP-bd"/>
</dbReference>
<accession>A0A3M4PKW6</accession>
<sequence>MIERVHLPVAYLDRLPRELSGGQRQRVAIARALALQPDLLLLDEPVSALDVSVQAQILDLLVELQSESGIAYVLVSHDLSVVASVAHQVLVLKHGKTVEQGLAEDVFARPEAAYTQELIAAIPGRRLELQTGMH</sequence>
<gene>
    <name evidence="6" type="ORF">ALP98_100951</name>
</gene>
<keyword evidence="3" id="KW-0547">Nucleotide-binding</keyword>
<dbReference type="EMBL" id="RBRK01000033">
    <property type="protein sequence ID" value="RMQ78811.1"/>
    <property type="molecule type" value="Genomic_DNA"/>
</dbReference>
<comment type="caution">
    <text evidence="6">The sequence shown here is derived from an EMBL/GenBank/DDBJ whole genome shotgun (WGS) entry which is preliminary data.</text>
</comment>
<dbReference type="AlphaFoldDB" id="A0A3M4PKW6"/>
<name>A0A3M4PKW6_PSEVI</name>
<protein>
    <submittedName>
        <fullName evidence="6">ABC transporter, ATP-binding protein</fullName>
    </submittedName>
</protein>
<keyword evidence="4 6" id="KW-0067">ATP-binding</keyword>
<dbReference type="Pfam" id="PF00005">
    <property type="entry name" value="ABC_tran"/>
    <property type="match status" value="1"/>
</dbReference>
<dbReference type="GO" id="GO:0016887">
    <property type="term" value="F:ATP hydrolysis activity"/>
    <property type="evidence" value="ECO:0007669"/>
    <property type="project" value="InterPro"/>
</dbReference>
<dbReference type="InterPro" id="IPR027417">
    <property type="entry name" value="P-loop_NTPase"/>
</dbReference>
<evidence type="ECO:0000313" key="6">
    <source>
        <dbReference type="EMBL" id="RMQ78811.1"/>
    </source>
</evidence>
<keyword evidence="2" id="KW-0813">Transport</keyword>
<dbReference type="SUPFAM" id="SSF52540">
    <property type="entry name" value="P-loop containing nucleoside triphosphate hydrolases"/>
    <property type="match status" value="1"/>
</dbReference>
<dbReference type="GO" id="GO:0005524">
    <property type="term" value="F:ATP binding"/>
    <property type="evidence" value="ECO:0007669"/>
    <property type="project" value="UniProtKB-KW"/>
</dbReference>